<evidence type="ECO:0000313" key="18">
    <source>
        <dbReference type="WormBase" id="SRAE_1000101000"/>
    </source>
</evidence>
<evidence type="ECO:0000256" key="5">
    <source>
        <dbReference type="ARBA" id="ARBA00022692"/>
    </source>
</evidence>
<organism evidence="15">
    <name type="scientific">Strongyloides ratti</name>
    <name type="common">Parasitic roundworm</name>
    <dbReference type="NCBI Taxonomy" id="34506"/>
    <lineage>
        <taxon>Eukaryota</taxon>
        <taxon>Metazoa</taxon>
        <taxon>Ecdysozoa</taxon>
        <taxon>Nematoda</taxon>
        <taxon>Chromadorea</taxon>
        <taxon>Rhabditida</taxon>
        <taxon>Tylenchina</taxon>
        <taxon>Panagrolaimomorpha</taxon>
        <taxon>Strongyloidoidea</taxon>
        <taxon>Strongyloididae</taxon>
        <taxon>Strongyloides</taxon>
    </lineage>
</organism>
<evidence type="ECO:0000256" key="1">
    <source>
        <dbReference type="ARBA" id="ARBA00004141"/>
    </source>
</evidence>
<dbReference type="GO" id="GO:0005886">
    <property type="term" value="C:plasma membrane"/>
    <property type="evidence" value="ECO:0007669"/>
    <property type="project" value="TreeGrafter"/>
</dbReference>
<reference evidence="17" key="2">
    <citation type="submission" date="2020-12" db="UniProtKB">
        <authorList>
            <consortium name="WormBaseParasite"/>
        </authorList>
    </citation>
    <scope>IDENTIFICATION</scope>
</reference>
<evidence type="ECO:0000256" key="7">
    <source>
        <dbReference type="ARBA" id="ARBA00023053"/>
    </source>
</evidence>
<keyword evidence="11 13" id="KW-0739">Sodium transport</keyword>
<dbReference type="CTD" id="36375105"/>
<reference evidence="15 16" key="1">
    <citation type="submission" date="2014-09" db="EMBL/GenBank/DDBJ databases">
        <authorList>
            <person name="Martin A.A."/>
        </authorList>
    </citation>
    <scope>NUCLEOTIDE SEQUENCE</scope>
    <source>
        <strain evidence="16">ED321</strain>
        <strain evidence="15">ED321 Heterogonic</strain>
    </source>
</reference>
<dbReference type="eggNOG" id="KOG4294">
    <property type="taxonomic scope" value="Eukaryota"/>
</dbReference>
<dbReference type="InterPro" id="IPR001873">
    <property type="entry name" value="ENaC"/>
</dbReference>
<protein>
    <submittedName>
        <fullName evidence="15 17">Na+ channel, amiloride-sensitive family-containing protein</fullName>
    </submittedName>
</protein>
<evidence type="ECO:0000256" key="9">
    <source>
        <dbReference type="ARBA" id="ARBA00023136"/>
    </source>
</evidence>
<keyword evidence="9 14" id="KW-0472">Membrane</keyword>
<evidence type="ECO:0000256" key="2">
    <source>
        <dbReference type="ARBA" id="ARBA00007193"/>
    </source>
</evidence>
<evidence type="ECO:0000256" key="11">
    <source>
        <dbReference type="ARBA" id="ARBA00023201"/>
    </source>
</evidence>
<evidence type="ECO:0000256" key="8">
    <source>
        <dbReference type="ARBA" id="ARBA00023065"/>
    </source>
</evidence>
<dbReference type="PANTHER" id="PTHR11690">
    <property type="entry name" value="AMILORIDE-SENSITIVE SODIUM CHANNEL-RELATED"/>
    <property type="match status" value="1"/>
</dbReference>
<dbReference type="Proteomes" id="UP000035682">
    <property type="component" value="Unplaced"/>
</dbReference>
<feature type="transmembrane region" description="Helical" evidence="14">
    <location>
        <begin position="822"/>
        <end position="852"/>
    </location>
</feature>
<sequence length="873" mass="101559">MSIQIESGFLSTTKMTTSKVSDTSSGTRLSFCEKYYATSTKNFIDQFADDTKMLGFRYLHSRYRSWFRIMWGAFLFMALTLTIYQVVERISYYLFKNPLTSKRSFETLSSIPFPTIVLCNKMQLKASKVASYNPKLLSLMSEMFRDDNIEEIDENNRRNISDIMDKIKNLGENNFLKIYQNSHQSVDDFIVSCQYGRKKQCIDNINIILTPNGVCFAVSPNVTVTRPGPESTLSLLLNLEGYDTIPGWVPDSGVILSIYDANYTTTRLYDDGFHLEGGKLVTIPINDIRSLQRHPTECGKSLLDKDKEYSKQACQWYDKSQIIENTCGCVPSISPRNKKFFIDFNLKNDYGIFNSTLQPCALEHEYECVRTFIDNYNDENNTYCPEDCYDVRYNTIVFGNELDVNEISNLLPVNWEDEKEKKIKQFFKAIKLIPKNRIPIIKSIQKLATDAQNYVTSITEILGTFKNIDIIKNVDVIDVSSCEAVINPNILPTILKEINGNEKIWKNYIIYFNYVFKPNIIWLLKVFNLHDENNMTFNMKNYTNKYDILDKALIELRLLSKSLHDPEKLFGLKSMSIDERNLVVRHVKNLINNTNLCIEKWEKDNNENSTTSILLKCQETFKKYFHPLEVGKDISIILSSQNITHHFFRMIKNLTDTIDKATSKDGAQIFNYKNYNIDINKFQNEYRDDGKELGIVFEVLKNRKYFQNKITEVVNDITDTIESFIKGRELFYINNSLINNKNEIIFLNNSIECFKEFLINIQTLRKYPFMRGDWMIRLQRDVLIAQSYSSGQEFDKVNLLHVKLYFTHIKREMIINVKSYNLFLLLAEIGGTIGLYVGATLLTVAETIVFLFENHVKTKKFLTKKVCNVKEDL</sequence>
<dbReference type="GeneID" id="36375105"/>
<evidence type="ECO:0000256" key="3">
    <source>
        <dbReference type="ARBA" id="ARBA00022448"/>
    </source>
</evidence>
<keyword evidence="8 13" id="KW-0406">Ion transport</keyword>
<evidence type="ECO:0000256" key="6">
    <source>
        <dbReference type="ARBA" id="ARBA00022989"/>
    </source>
</evidence>
<evidence type="ECO:0000256" key="13">
    <source>
        <dbReference type="RuleBase" id="RU000679"/>
    </source>
</evidence>
<dbReference type="WBParaSite" id="SRAE_1000101000.1">
    <property type="protein sequence ID" value="SRAE_1000101000.1"/>
    <property type="gene ID" value="WBGene00257610"/>
</dbReference>
<keyword evidence="10" id="KW-0325">Glycoprotein</keyword>
<dbReference type="OMA" id="NYGLTMM"/>
<keyword evidence="4 13" id="KW-0894">Sodium channel</keyword>
<keyword evidence="16" id="KW-1185">Reference proteome</keyword>
<evidence type="ECO:0000256" key="10">
    <source>
        <dbReference type="ARBA" id="ARBA00023180"/>
    </source>
</evidence>
<evidence type="ECO:0000256" key="12">
    <source>
        <dbReference type="ARBA" id="ARBA00023303"/>
    </source>
</evidence>
<dbReference type="Pfam" id="PF00858">
    <property type="entry name" value="ASC"/>
    <property type="match status" value="2"/>
</dbReference>
<dbReference type="WormBase" id="SRAE_1000101000">
    <property type="protein sequence ID" value="SRP03150"/>
    <property type="gene ID" value="WBGene00257610"/>
</dbReference>
<dbReference type="Gene3D" id="1.10.287.770">
    <property type="entry name" value="YojJ-like"/>
    <property type="match status" value="1"/>
</dbReference>
<evidence type="ECO:0000256" key="4">
    <source>
        <dbReference type="ARBA" id="ARBA00022461"/>
    </source>
</evidence>
<dbReference type="STRING" id="34506.A0A090KZ19"/>
<keyword evidence="6 14" id="KW-1133">Transmembrane helix</keyword>
<dbReference type="EMBL" id="LN609528">
    <property type="protein sequence ID" value="CEF62740.1"/>
    <property type="molecule type" value="Genomic_DNA"/>
</dbReference>
<gene>
    <name evidence="15 17 18" type="ORF">SRAE_1000101000</name>
</gene>
<dbReference type="RefSeq" id="XP_024501942.1">
    <property type="nucleotide sequence ID" value="XM_024647911.1"/>
</dbReference>
<keyword evidence="7" id="KW-0915">Sodium</keyword>
<dbReference type="Gene3D" id="2.60.470.10">
    <property type="entry name" value="Acid-sensing ion channels like domains"/>
    <property type="match status" value="1"/>
</dbReference>
<dbReference type="OrthoDB" id="5874059at2759"/>
<evidence type="ECO:0000256" key="14">
    <source>
        <dbReference type="SAM" id="Phobius"/>
    </source>
</evidence>
<dbReference type="AlphaFoldDB" id="A0A090KZ19"/>
<proteinExistence type="inferred from homology"/>
<dbReference type="GO" id="GO:0015280">
    <property type="term" value="F:ligand-gated sodium channel activity"/>
    <property type="evidence" value="ECO:0007669"/>
    <property type="project" value="TreeGrafter"/>
</dbReference>
<feature type="transmembrane region" description="Helical" evidence="14">
    <location>
        <begin position="66"/>
        <end position="87"/>
    </location>
</feature>
<dbReference type="PANTHER" id="PTHR11690:SF293">
    <property type="entry name" value="ACID-SENSING ION CHANNEL 1"/>
    <property type="match status" value="1"/>
</dbReference>
<evidence type="ECO:0000313" key="17">
    <source>
        <dbReference type="WBParaSite" id="SRAE_1000101000.1"/>
    </source>
</evidence>
<evidence type="ECO:0000313" key="15">
    <source>
        <dbReference type="EMBL" id="CEF62740.1"/>
    </source>
</evidence>
<accession>A0A090KZ19</accession>
<keyword evidence="12 13" id="KW-0407">Ion channel</keyword>
<evidence type="ECO:0000313" key="16">
    <source>
        <dbReference type="Proteomes" id="UP000035682"/>
    </source>
</evidence>
<keyword evidence="5 13" id="KW-0812">Transmembrane</keyword>
<keyword evidence="3 13" id="KW-0813">Transport</keyword>
<comment type="similarity">
    <text evidence="2 13">Belongs to the amiloride-sensitive sodium channel (TC 1.A.6) family.</text>
</comment>
<comment type="subcellular location">
    <subcellularLocation>
        <location evidence="1">Membrane</location>
        <topology evidence="1">Multi-pass membrane protein</topology>
    </subcellularLocation>
</comment>
<name>A0A090KZ19_STRRB</name>